<evidence type="ECO:0000256" key="1">
    <source>
        <dbReference type="ARBA" id="ARBA00022517"/>
    </source>
</evidence>
<dbReference type="PROSITE" id="PS50082">
    <property type="entry name" value="WD_REPEATS_2"/>
    <property type="match status" value="2"/>
</dbReference>
<evidence type="ECO:0000256" key="5">
    <source>
        <dbReference type="SAM" id="MobiDB-lite"/>
    </source>
</evidence>
<dbReference type="InterPro" id="IPR019775">
    <property type="entry name" value="WD40_repeat_CS"/>
</dbReference>
<dbReference type="PROSITE" id="PS00678">
    <property type="entry name" value="WD_REPEATS_1"/>
    <property type="match status" value="2"/>
</dbReference>
<evidence type="ECO:0000256" key="4">
    <source>
        <dbReference type="PROSITE-ProRule" id="PRU00221"/>
    </source>
</evidence>
<protein>
    <submittedName>
        <fullName evidence="6">Uncharacterized protein</fullName>
    </submittedName>
</protein>
<organism evidence="6 7">
    <name type="scientific">Stephania cephalantha</name>
    <dbReference type="NCBI Taxonomy" id="152367"/>
    <lineage>
        <taxon>Eukaryota</taxon>
        <taxon>Viridiplantae</taxon>
        <taxon>Streptophyta</taxon>
        <taxon>Embryophyta</taxon>
        <taxon>Tracheophyta</taxon>
        <taxon>Spermatophyta</taxon>
        <taxon>Magnoliopsida</taxon>
        <taxon>Ranunculales</taxon>
        <taxon>Menispermaceae</taxon>
        <taxon>Menispermoideae</taxon>
        <taxon>Cissampelideae</taxon>
        <taxon>Stephania</taxon>
    </lineage>
</organism>
<evidence type="ECO:0000313" key="7">
    <source>
        <dbReference type="Proteomes" id="UP001419268"/>
    </source>
</evidence>
<feature type="repeat" description="WD" evidence="4">
    <location>
        <begin position="271"/>
        <end position="295"/>
    </location>
</feature>
<dbReference type="InterPro" id="IPR036322">
    <property type="entry name" value="WD40_repeat_dom_sf"/>
</dbReference>
<dbReference type="InterPro" id="IPR051959">
    <property type="entry name" value="PAK1-Kinase_Regulator"/>
</dbReference>
<evidence type="ECO:0000313" key="6">
    <source>
        <dbReference type="EMBL" id="KAK9167813.1"/>
    </source>
</evidence>
<name>A0AAP0Q5I5_9MAGN</name>
<feature type="region of interest" description="Disordered" evidence="5">
    <location>
        <begin position="35"/>
        <end position="59"/>
    </location>
</feature>
<evidence type="ECO:0000256" key="3">
    <source>
        <dbReference type="ARBA" id="ARBA00022737"/>
    </source>
</evidence>
<dbReference type="InterPro" id="IPR020472">
    <property type="entry name" value="WD40_PAC1"/>
</dbReference>
<dbReference type="GO" id="GO:0042254">
    <property type="term" value="P:ribosome biogenesis"/>
    <property type="evidence" value="ECO:0007669"/>
    <property type="project" value="UniProtKB-KW"/>
</dbReference>
<dbReference type="EMBL" id="JBBNAG010000001">
    <property type="protein sequence ID" value="KAK9167813.1"/>
    <property type="molecule type" value="Genomic_DNA"/>
</dbReference>
<evidence type="ECO:0000256" key="2">
    <source>
        <dbReference type="ARBA" id="ARBA00022574"/>
    </source>
</evidence>
<dbReference type="Pfam" id="PF00400">
    <property type="entry name" value="WD40"/>
    <property type="match status" value="3"/>
</dbReference>
<gene>
    <name evidence="6" type="ORF">Scep_003004</name>
</gene>
<dbReference type="PRINTS" id="PR00320">
    <property type="entry name" value="GPROTEINBRPT"/>
</dbReference>
<keyword evidence="7" id="KW-1185">Reference proteome</keyword>
<dbReference type="PANTHER" id="PTHR44675:SF1">
    <property type="entry name" value="P21-ACTIVATED PROTEIN KINASE-INTERACTING PROTEIN 1"/>
    <property type="match status" value="1"/>
</dbReference>
<sequence length="336" mass="36771">MKLCTSTIEKLIKGWAGDTACHEVETLAHLQKFSVPSGKGSIKSTEKEKKNRGTGGRNTSILRPCLDSSSEIQSLNHHLFSESSLWFLRRQGSLFSNVISASDDGTVAIYDADPFVHLKSVRVHKKGINDLGVHPSGRLALTVGRDSCLAMVNLVRGRRSFCCRLDKEAEIVRFSVDGERFFMVKEEKVSVHESEDARLVFEMENHKRVLCAANASNALLITGGEDRSITAWDTTSGKVAYRLEDAHSNRVKGIVVLSNGGDDNDDVSGPSLVASASSDGVIRVWDMRMARKEKPNALVEANTKARLTCLAGSSLKTLKRLRVGDDKPNAEQDGKS</sequence>
<dbReference type="AlphaFoldDB" id="A0AAP0Q5I5"/>
<keyword evidence="1" id="KW-0690">Ribosome biogenesis</keyword>
<dbReference type="PANTHER" id="PTHR44675">
    <property type="entry name" value="PAK1 INTERACTING PROTEIN 1"/>
    <property type="match status" value="1"/>
</dbReference>
<dbReference type="SMART" id="SM00320">
    <property type="entry name" value="WD40"/>
    <property type="match status" value="4"/>
</dbReference>
<dbReference type="SUPFAM" id="SSF50978">
    <property type="entry name" value="WD40 repeat-like"/>
    <property type="match status" value="1"/>
</dbReference>
<dbReference type="InterPro" id="IPR015943">
    <property type="entry name" value="WD40/YVTN_repeat-like_dom_sf"/>
</dbReference>
<comment type="caution">
    <text evidence="6">The sequence shown here is derived from an EMBL/GenBank/DDBJ whole genome shotgun (WGS) entry which is preliminary data.</text>
</comment>
<keyword evidence="2 4" id="KW-0853">WD repeat</keyword>
<keyword evidence="3" id="KW-0677">Repeat</keyword>
<proteinExistence type="predicted"/>
<reference evidence="6 7" key="1">
    <citation type="submission" date="2024-01" db="EMBL/GenBank/DDBJ databases">
        <title>Genome assemblies of Stephania.</title>
        <authorList>
            <person name="Yang L."/>
        </authorList>
    </citation>
    <scope>NUCLEOTIDE SEQUENCE [LARGE SCALE GENOMIC DNA]</scope>
    <source>
        <strain evidence="6">JXDWG</strain>
        <tissue evidence="6">Leaf</tissue>
    </source>
</reference>
<dbReference type="InterPro" id="IPR001680">
    <property type="entry name" value="WD40_rpt"/>
</dbReference>
<accession>A0AAP0Q5I5</accession>
<dbReference type="Proteomes" id="UP001419268">
    <property type="component" value="Unassembled WGS sequence"/>
</dbReference>
<feature type="repeat" description="WD" evidence="4">
    <location>
        <begin position="203"/>
        <end position="242"/>
    </location>
</feature>
<dbReference type="Gene3D" id="2.130.10.10">
    <property type="entry name" value="YVTN repeat-like/Quinoprotein amine dehydrogenase"/>
    <property type="match status" value="2"/>
</dbReference>